<gene>
    <name evidence="6 9" type="primary">nusB</name>
    <name evidence="9" type="ORF">GOB84_04720</name>
</gene>
<dbReference type="EMBL" id="WOSW01000005">
    <property type="protein sequence ID" value="NHO31876.1"/>
    <property type="molecule type" value="Genomic_DNA"/>
</dbReference>
<dbReference type="InterPro" id="IPR006027">
    <property type="entry name" value="NusB_RsmB_TIM44"/>
</dbReference>
<keyword evidence="4 6" id="KW-0805">Transcription regulation</keyword>
<dbReference type="SUPFAM" id="SSF48013">
    <property type="entry name" value="NusB-like"/>
    <property type="match status" value="1"/>
</dbReference>
<dbReference type="Pfam" id="PF01029">
    <property type="entry name" value="NusB"/>
    <property type="match status" value="1"/>
</dbReference>
<dbReference type="PANTHER" id="PTHR11078">
    <property type="entry name" value="N UTILIZATION SUBSTANCE PROTEIN B-RELATED"/>
    <property type="match status" value="1"/>
</dbReference>
<dbReference type="RefSeq" id="WP_173576477.1">
    <property type="nucleotide sequence ID" value="NZ_WOSW01000005.1"/>
</dbReference>
<accession>A0ABX0K6J4</accession>
<organism evidence="9 10">
    <name type="scientific">Acetobacter fallax</name>
    <dbReference type="NCBI Taxonomy" id="1737473"/>
    <lineage>
        <taxon>Bacteria</taxon>
        <taxon>Pseudomonadati</taxon>
        <taxon>Pseudomonadota</taxon>
        <taxon>Alphaproteobacteria</taxon>
        <taxon>Acetobacterales</taxon>
        <taxon>Acetobacteraceae</taxon>
        <taxon>Acetobacter</taxon>
    </lineage>
</organism>
<comment type="caution">
    <text evidence="9">The sequence shown here is derived from an EMBL/GenBank/DDBJ whole genome shotgun (WGS) entry which is preliminary data.</text>
</comment>
<dbReference type="InterPro" id="IPR011605">
    <property type="entry name" value="NusB_fam"/>
</dbReference>
<evidence type="ECO:0000256" key="4">
    <source>
        <dbReference type="ARBA" id="ARBA00023015"/>
    </source>
</evidence>
<evidence type="ECO:0000256" key="5">
    <source>
        <dbReference type="ARBA" id="ARBA00023163"/>
    </source>
</evidence>
<keyword evidence="5 6" id="KW-0804">Transcription</keyword>
<comment type="function">
    <text evidence="6">Involved in transcription antitermination. Required for transcription of ribosomal RNA (rRNA) genes. Binds specifically to the boxA antiterminator sequence of the ribosomal RNA (rrn) operons.</text>
</comment>
<dbReference type="Gene3D" id="1.10.940.10">
    <property type="entry name" value="NusB-like"/>
    <property type="match status" value="1"/>
</dbReference>
<dbReference type="PANTHER" id="PTHR11078:SF3">
    <property type="entry name" value="ANTITERMINATION NUSB DOMAIN-CONTAINING PROTEIN"/>
    <property type="match status" value="1"/>
</dbReference>
<evidence type="ECO:0000256" key="2">
    <source>
        <dbReference type="ARBA" id="ARBA00022814"/>
    </source>
</evidence>
<feature type="domain" description="NusB/RsmB/TIM44" evidence="8">
    <location>
        <begin position="17"/>
        <end position="156"/>
    </location>
</feature>
<dbReference type="NCBIfam" id="TIGR01951">
    <property type="entry name" value="nusB"/>
    <property type="match status" value="1"/>
</dbReference>
<sequence length="204" mass="22103">MTHSDERLSPALRPRTAARVAAVQALFQIEQGNDRPELVIVQFVQHRFGVTLAGESFEDGHIPEADVTLFTGLVRRAAAATDRVTTLLTETLPATWPVARLDPVLRALFTVAIAEMESPDAPPVKIIINEYLDVAHGFFSGDEPKLVNGVLDTIAKRLKNPAPAPAREEPAREEPESEEPAAEEKTVVLTEKQPDAGAADDGRG</sequence>
<keyword evidence="2 6" id="KW-0889">Transcription antitermination</keyword>
<evidence type="ECO:0000313" key="10">
    <source>
        <dbReference type="Proteomes" id="UP000615326"/>
    </source>
</evidence>
<evidence type="ECO:0000256" key="6">
    <source>
        <dbReference type="HAMAP-Rule" id="MF_00073"/>
    </source>
</evidence>
<evidence type="ECO:0000259" key="8">
    <source>
        <dbReference type="Pfam" id="PF01029"/>
    </source>
</evidence>
<dbReference type="InterPro" id="IPR035926">
    <property type="entry name" value="NusB-like_sf"/>
</dbReference>
<protein>
    <recommendedName>
        <fullName evidence="6">Transcription antitermination protein NusB</fullName>
    </recommendedName>
    <alternativeName>
        <fullName evidence="6">Antitermination factor NusB</fullName>
    </alternativeName>
</protein>
<evidence type="ECO:0000256" key="7">
    <source>
        <dbReference type="SAM" id="MobiDB-lite"/>
    </source>
</evidence>
<dbReference type="Proteomes" id="UP000615326">
    <property type="component" value="Unassembled WGS sequence"/>
</dbReference>
<keyword evidence="3 6" id="KW-0694">RNA-binding</keyword>
<keyword evidence="10" id="KW-1185">Reference proteome</keyword>
<comment type="similarity">
    <text evidence="1 6">Belongs to the NusB family.</text>
</comment>
<evidence type="ECO:0000256" key="1">
    <source>
        <dbReference type="ARBA" id="ARBA00005952"/>
    </source>
</evidence>
<evidence type="ECO:0000313" key="9">
    <source>
        <dbReference type="EMBL" id="NHO31876.1"/>
    </source>
</evidence>
<dbReference type="HAMAP" id="MF_00073">
    <property type="entry name" value="NusB"/>
    <property type="match status" value="1"/>
</dbReference>
<proteinExistence type="inferred from homology"/>
<name>A0ABX0K6J4_9PROT</name>
<evidence type="ECO:0000256" key="3">
    <source>
        <dbReference type="ARBA" id="ARBA00022884"/>
    </source>
</evidence>
<reference evidence="9 10" key="1">
    <citation type="journal article" date="2020" name="Int. J. Syst. Evol. Microbiol.">
        <title>Novel acetic acid bacteria from cider fermentations: Acetobacter conturbans sp. nov. and Acetobacter fallax sp. nov.</title>
        <authorList>
            <person name="Sombolestani A.S."/>
            <person name="Cleenwerck I."/>
            <person name="Cnockaert M."/>
            <person name="Borremans W."/>
            <person name="Wieme A.D."/>
            <person name="De Vuyst L."/>
            <person name="Vandamme P."/>
        </authorList>
    </citation>
    <scope>NUCLEOTIDE SEQUENCE [LARGE SCALE GENOMIC DNA]</scope>
    <source>
        <strain evidence="9 10">LMG 1637</strain>
    </source>
</reference>
<feature type="region of interest" description="Disordered" evidence="7">
    <location>
        <begin position="159"/>
        <end position="204"/>
    </location>
</feature>